<dbReference type="EMBL" id="MU277226">
    <property type="protein sequence ID" value="KAI0059414.1"/>
    <property type="molecule type" value="Genomic_DNA"/>
</dbReference>
<protein>
    <submittedName>
        <fullName evidence="1">Utp14-domain-containing protein</fullName>
    </submittedName>
</protein>
<sequence length="1002" mass="110616">MAGPARNGRPAVRGRKANANAIGYAKRQARKGKVSAGIADVYEYQSQKVRRSNIALTLDKDEAAEFWAGSDDDIDRDALRARLIGESVDDEQIDPDDDEELDSDEAFEESDNERFAGFSFASSSKTRLKSKQSKKPGKRSNATHLPDVNLNEEESEELSEGNEEDEEEDGDPDEFLDILDVLDGRADAELDNEEEEVQTAKDTRRDVDAAENEDGSEGDEEEDDEQEDGSEEEDGMAMSADEEEVDAEALHGLGEFVSALDTAAKRKAEDELPGDVARRKRRLIPERTEAGVENEFAAQMTSASGKLRLDDLLAPLASQSSNVLSLKKSAKALTSARTGGAPLAAPLPQRTQERLDREAAYEQTKEELDKWKDTMKQIREAEHLSFPLQAKPAGRTSNLELTAKFKPTTEMESSVDRLLKQAQMREDEINKTEELKMNHLSVEEVAARRAEVAKARDLIFRSEAKAKRIAKIKSKTYRRLKKKERQKMAAKLGEEEEEEDEEVKLKRELERAKERATLRHKNTGKWAKAMKGRGELDADQRQDILDMLDRGEQLRRKIRGDKGSDDSGSDDDGGADGLEGLKARAFEELAELKADDLPELSGNGKSVFDMKFMRDAAARERLEVNREVDDFVKELGGAGDHTDEDGDHSTSQDAPSVAVHRMGGRVSFRPGNPLLSLPSRQLAPSETSSTTLKSTDLPPFTHPLSPTSPVGSSHFDLPSLTATPSQEVSNPWLVPRSEVVGIAPKKSEIAVGKDSKAAAKSKNKLRKRQKDRDEEKEKAKDDAVVEISTEDVLTVATGPPAAGPSKTPRPKLKTAAASGSAPADVDSDGNSEVEEQERVLDRKGKGKASGVKAFEQRELVAMAFADDNVIQEFEQAKRREMQEDAPREVDTSLPGWGSWGGVGAKKAPPKPHLIKKIAGIDPKSRADYGKAHVIISEKRDKKAAKYLVKDLPYPYTSRAQFERSLDARVGTEWNTRVGFQRATLPKVTKKMGTVINPVEKLF</sequence>
<organism evidence="1 2">
    <name type="scientific">Artomyces pyxidatus</name>
    <dbReference type="NCBI Taxonomy" id="48021"/>
    <lineage>
        <taxon>Eukaryota</taxon>
        <taxon>Fungi</taxon>
        <taxon>Dikarya</taxon>
        <taxon>Basidiomycota</taxon>
        <taxon>Agaricomycotina</taxon>
        <taxon>Agaricomycetes</taxon>
        <taxon>Russulales</taxon>
        <taxon>Auriscalpiaceae</taxon>
        <taxon>Artomyces</taxon>
    </lineage>
</organism>
<name>A0ACB8SSR8_9AGAM</name>
<comment type="caution">
    <text evidence="1">The sequence shown here is derived from an EMBL/GenBank/DDBJ whole genome shotgun (WGS) entry which is preliminary data.</text>
</comment>
<reference evidence="1" key="2">
    <citation type="journal article" date="2022" name="New Phytol.">
        <title>Evolutionary transition to the ectomycorrhizal habit in the genomes of a hyperdiverse lineage of mushroom-forming fungi.</title>
        <authorList>
            <person name="Looney B."/>
            <person name="Miyauchi S."/>
            <person name="Morin E."/>
            <person name="Drula E."/>
            <person name="Courty P.E."/>
            <person name="Kohler A."/>
            <person name="Kuo A."/>
            <person name="LaButti K."/>
            <person name="Pangilinan J."/>
            <person name="Lipzen A."/>
            <person name="Riley R."/>
            <person name="Andreopoulos W."/>
            <person name="He G."/>
            <person name="Johnson J."/>
            <person name="Nolan M."/>
            <person name="Tritt A."/>
            <person name="Barry K.W."/>
            <person name="Grigoriev I.V."/>
            <person name="Nagy L.G."/>
            <person name="Hibbett D."/>
            <person name="Henrissat B."/>
            <person name="Matheny P.B."/>
            <person name="Labbe J."/>
            <person name="Martin F.M."/>
        </authorList>
    </citation>
    <scope>NUCLEOTIDE SEQUENCE</scope>
    <source>
        <strain evidence="1">HHB10654</strain>
    </source>
</reference>
<keyword evidence="2" id="KW-1185">Reference proteome</keyword>
<evidence type="ECO:0000313" key="2">
    <source>
        <dbReference type="Proteomes" id="UP000814140"/>
    </source>
</evidence>
<proteinExistence type="predicted"/>
<evidence type="ECO:0000313" key="1">
    <source>
        <dbReference type="EMBL" id="KAI0059414.1"/>
    </source>
</evidence>
<dbReference type="Proteomes" id="UP000814140">
    <property type="component" value="Unassembled WGS sequence"/>
</dbReference>
<reference evidence="1" key="1">
    <citation type="submission" date="2021-03" db="EMBL/GenBank/DDBJ databases">
        <authorList>
            <consortium name="DOE Joint Genome Institute"/>
            <person name="Ahrendt S."/>
            <person name="Looney B.P."/>
            <person name="Miyauchi S."/>
            <person name="Morin E."/>
            <person name="Drula E."/>
            <person name="Courty P.E."/>
            <person name="Chicoki N."/>
            <person name="Fauchery L."/>
            <person name="Kohler A."/>
            <person name="Kuo A."/>
            <person name="Labutti K."/>
            <person name="Pangilinan J."/>
            <person name="Lipzen A."/>
            <person name="Riley R."/>
            <person name="Andreopoulos W."/>
            <person name="He G."/>
            <person name="Johnson J."/>
            <person name="Barry K.W."/>
            <person name="Grigoriev I.V."/>
            <person name="Nagy L."/>
            <person name="Hibbett D."/>
            <person name="Henrissat B."/>
            <person name="Matheny P.B."/>
            <person name="Labbe J."/>
            <person name="Martin F."/>
        </authorList>
    </citation>
    <scope>NUCLEOTIDE SEQUENCE</scope>
    <source>
        <strain evidence="1">HHB10654</strain>
    </source>
</reference>
<accession>A0ACB8SSR8</accession>
<gene>
    <name evidence="1" type="ORF">BV25DRAFT_1118102</name>
</gene>